<dbReference type="EnsemblProtists" id="HpaT812979">
    <property type="protein sequence ID" value="HpaP812979"/>
    <property type="gene ID" value="HpaG812979"/>
</dbReference>
<evidence type="ECO:0000313" key="2">
    <source>
        <dbReference type="EnsemblProtists" id="HpaP812979"/>
    </source>
</evidence>
<protein>
    <submittedName>
        <fullName evidence="2">Uncharacterized protein</fullName>
    </submittedName>
</protein>
<proteinExistence type="predicted"/>
<reference evidence="2" key="2">
    <citation type="submission" date="2015-06" db="UniProtKB">
        <authorList>
            <consortium name="EnsemblProtists"/>
        </authorList>
    </citation>
    <scope>IDENTIFICATION</scope>
    <source>
        <strain evidence="2">Emoy2</strain>
    </source>
</reference>
<feature type="region of interest" description="Disordered" evidence="1">
    <location>
        <begin position="1"/>
        <end position="32"/>
    </location>
</feature>
<dbReference type="AlphaFoldDB" id="M4C1M9"/>
<dbReference type="HOGENOM" id="CLU_162328_0_0_1"/>
<evidence type="ECO:0000256" key="1">
    <source>
        <dbReference type="SAM" id="MobiDB-lite"/>
    </source>
</evidence>
<dbReference type="VEuPathDB" id="FungiDB:HpaG812979"/>
<organism evidence="2 3">
    <name type="scientific">Hyaloperonospora arabidopsidis (strain Emoy2)</name>
    <name type="common">Downy mildew agent</name>
    <name type="synonym">Peronospora arabidopsidis</name>
    <dbReference type="NCBI Taxonomy" id="559515"/>
    <lineage>
        <taxon>Eukaryota</taxon>
        <taxon>Sar</taxon>
        <taxon>Stramenopiles</taxon>
        <taxon>Oomycota</taxon>
        <taxon>Peronosporomycetes</taxon>
        <taxon>Peronosporales</taxon>
        <taxon>Peronosporaceae</taxon>
        <taxon>Hyaloperonospora</taxon>
    </lineage>
</organism>
<dbReference type="Proteomes" id="UP000011713">
    <property type="component" value="Unassembled WGS sequence"/>
</dbReference>
<sequence>MIEQEDRQSRRSTTTQGDRRSVKEIDDRSRRLRISQGDRRSVKEIDDLSSEVDHICEGTINGIILKTTPTAIGRSKNVKDKAQDRKTAQVVRRLAYQAST</sequence>
<keyword evidence="3" id="KW-1185">Reference proteome</keyword>
<evidence type="ECO:0000313" key="3">
    <source>
        <dbReference type="Proteomes" id="UP000011713"/>
    </source>
</evidence>
<accession>M4C1M9</accession>
<dbReference type="EMBL" id="JH598100">
    <property type="status" value="NOT_ANNOTATED_CDS"/>
    <property type="molecule type" value="Genomic_DNA"/>
</dbReference>
<reference evidence="3" key="1">
    <citation type="journal article" date="2010" name="Science">
        <title>Signatures of adaptation to obligate biotrophy in the Hyaloperonospora arabidopsidis genome.</title>
        <authorList>
            <person name="Baxter L."/>
            <person name="Tripathy S."/>
            <person name="Ishaque N."/>
            <person name="Boot N."/>
            <person name="Cabral A."/>
            <person name="Kemen E."/>
            <person name="Thines M."/>
            <person name="Ah-Fong A."/>
            <person name="Anderson R."/>
            <person name="Badejoko W."/>
            <person name="Bittner-Eddy P."/>
            <person name="Boore J.L."/>
            <person name="Chibucos M.C."/>
            <person name="Coates M."/>
            <person name="Dehal P."/>
            <person name="Delehaunty K."/>
            <person name="Dong S."/>
            <person name="Downton P."/>
            <person name="Dumas B."/>
            <person name="Fabro G."/>
            <person name="Fronick C."/>
            <person name="Fuerstenberg S.I."/>
            <person name="Fulton L."/>
            <person name="Gaulin E."/>
            <person name="Govers F."/>
            <person name="Hughes L."/>
            <person name="Humphray S."/>
            <person name="Jiang R.H."/>
            <person name="Judelson H."/>
            <person name="Kamoun S."/>
            <person name="Kyung K."/>
            <person name="Meijer H."/>
            <person name="Minx P."/>
            <person name="Morris P."/>
            <person name="Nelson J."/>
            <person name="Phuntumart V."/>
            <person name="Qutob D."/>
            <person name="Rehmany A."/>
            <person name="Rougon-Cardoso A."/>
            <person name="Ryden P."/>
            <person name="Torto-Alalibo T."/>
            <person name="Studholme D."/>
            <person name="Wang Y."/>
            <person name="Win J."/>
            <person name="Wood J."/>
            <person name="Clifton S.W."/>
            <person name="Rogers J."/>
            <person name="Van den Ackerveken G."/>
            <person name="Jones J.D."/>
            <person name="McDowell J.M."/>
            <person name="Beynon J."/>
            <person name="Tyler B.M."/>
        </authorList>
    </citation>
    <scope>NUCLEOTIDE SEQUENCE [LARGE SCALE GENOMIC DNA]</scope>
    <source>
        <strain evidence="3">Emoy2</strain>
    </source>
</reference>
<name>M4C1M9_HYAAE</name>
<feature type="compositionally biased region" description="Basic and acidic residues" evidence="1">
    <location>
        <begin position="17"/>
        <end position="29"/>
    </location>
</feature>
<dbReference type="InParanoid" id="M4C1M9"/>